<keyword evidence="2" id="KW-1185">Reference proteome</keyword>
<protein>
    <submittedName>
        <fullName evidence="1">Uncharacterized protein</fullName>
    </submittedName>
</protein>
<dbReference type="Proteomes" id="UP001638806">
    <property type="component" value="Unassembled WGS sequence"/>
</dbReference>
<sequence length="242" mass="25009">MAVCAPSLSAPPSLGLPSLDSLELFTGLGEKMRDRVCTWRRTCGRRLAGAAVVASGPCQGQSPGQSQWSQLNGRRRHDTKAGPGRDGDAIQRHPFHPLRTGICQHLQQARARQFGPASGWAEPPRWADGDPGMGSLGQALWGPGGGPVGGAPVDQWTLVAGAGPCAGFKVHVPWMDAGGSSSSIAAGGGGKGLVSSGPSISSGRASYGWAGCCHRAVRLLGRNGRVDERDFAGMLKALESQP</sequence>
<comment type="caution">
    <text evidence="1">The sequence shown here is derived from an EMBL/GenBank/DDBJ whole genome shotgun (WGS) entry which is preliminary data.</text>
</comment>
<accession>A0ACC4DCJ0</accession>
<reference evidence="1" key="1">
    <citation type="submission" date="2024-12" db="EMBL/GenBank/DDBJ databases">
        <title>Comparative genomics and development of molecular markers within Purpureocillium lilacinum and among Purpureocillium species.</title>
        <authorList>
            <person name="Yeh Z.-Y."/>
            <person name="Ni N.-T."/>
            <person name="Lo P.-H."/>
            <person name="Mushyakhwo K."/>
            <person name="Lin C.-F."/>
            <person name="Nai Y.-S."/>
        </authorList>
    </citation>
    <scope>NUCLEOTIDE SEQUENCE</scope>
    <source>
        <strain evidence="1">NCHU-NPUST-175</strain>
    </source>
</reference>
<evidence type="ECO:0000313" key="1">
    <source>
        <dbReference type="EMBL" id="KAL3953552.1"/>
    </source>
</evidence>
<dbReference type="EMBL" id="JBGNUJ010000011">
    <property type="protein sequence ID" value="KAL3953552.1"/>
    <property type="molecule type" value="Genomic_DNA"/>
</dbReference>
<gene>
    <name evidence="1" type="ORF">ACCO45_011508</name>
</gene>
<organism evidence="1 2">
    <name type="scientific">Purpureocillium lilacinum</name>
    <name type="common">Paecilomyces lilacinus</name>
    <dbReference type="NCBI Taxonomy" id="33203"/>
    <lineage>
        <taxon>Eukaryota</taxon>
        <taxon>Fungi</taxon>
        <taxon>Dikarya</taxon>
        <taxon>Ascomycota</taxon>
        <taxon>Pezizomycotina</taxon>
        <taxon>Sordariomycetes</taxon>
        <taxon>Hypocreomycetidae</taxon>
        <taxon>Hypocreales</taxon>
        <taxon>Ophiocordycipitaceae</taxon>
        <taxon>Purpureocillium</taxon>
    </lineage>
</organism>
<proteinExistence type="predicted"/>
<evidence type="ECO:0000313" key="2">
    <source>
        <dbReference type="Proteomes" id="UP001638806"/>
    </source>
</evidence>
<name>A0ACC4DCJ0_PURLI</name>